<accession>A0A344L5B6</accession>
<reference evidence="2 3" key="1">
    <citation type="submission" date="2016-04" db="EMBL/GenBank/DDBJ databases">
        <title>Complete genome sequence and analysis of deep-sea sediment isolate, Amycolatopsis sp. WP1.</title>
        <authorList>
            <person name="Wang H."/>
            <person name="Chen S."/>
            <person name="Wu Q."/>
        </authorList>
    </citation>
    <scope>NUCLEOTIDE SEQUENCE [LARGE SCALE GENOMIC DNA]</scope>
    <source>
        <strain evidence="2 3">WP1</strain>
    </source>
</reference>
<gene>
    <name evidence="2" type="ORF">A4R43_12330</name>
</gene>
<feature type="domain" description="Immunity protein 35" evidence="1">
    <location>
        <begin position="86"/>
        <end position="148"/>
    </location>
</feature>
<sequence>MAAQVHDAGPMFWVDIDPRVGPMLVHKATGGAWYLRAEPPNRAVFAMPSAAMIDGAMRAAGVDPARPHDMFPFQPPPPSAPTTATVAEVAAWLRAEYGWRHIEDRITDRGWAYSVNTQSDAFLDTGDPNDALIGNGPIIVVKRTRGIWFFGSNPILYPAMDATNEIDFYVARRAVFRNDDPSRPDRLLPTVSGR</sequence>
<protein>
    <recommendedName>
        <fullName evidence="1">Immunity protein 35 domain-containing protein</fullName>
    </recommendedName>
</protein>
<dbReference type="Pfam" id="PF15567">
    <property type="entry name" value="Imm35"/>
    <property type="match status" value="1"/>
</dbReference>
<evidence type="ECO:0000313" key="3">
    <source>
        <dbReference type="Proteomes" id="UP000250434"/>
    </source>
</evidence>
<dbReference type="RefSeq" id="WP_113692481.1">
    <property type="nucleotide sequence ID" value="NZ_CP015163.1"/>
</dbReference>
<dbReference type="EMBL" id="CP015163">
    <property type="protein sequence ID" value="AXB43240.1"/>
    <property type="molecule type" value="Genomic_DNA"/>
</dbReference>
<evidence type="ECO:0000259" key="1">
    <source>
        <dbReference type="Pfam" id="PF15567"/>
    </source>
</evidence>
<evidence type="ECO:0000313" key="2">
    <source>
        <dbReference type="EMBL" id="AXB43240.1"/>
    </source>
</evidence>
<dbReference type="AlphaFoldDB" id="A0A344L5B6"/>
<name>A0A344L5B6_9PSEU</name>
<keyword evidence="3" id="KW-1185">Reference proteome</keyword>
<organism evidence="2 3">
    <name type="scientific">Amycolatopsis albispora</name>
    <dbReference type="NCBI Taxonomy" id="1804986"/>
    <lineage>
        <taxon>Bacteria</taxon>
        <taxon>Bacillati</taxon>
        <taxon>Actinomycetota</taxon>
        <taxon>Actinomycetes</taxon>
        <taxon>Pseudonocardiales</taxon>
        <taxon>Pseudonocardiaceae</taxon>
        <taxon>Amycolatopsis</taxon>
    </lineage>
</organism>
<dbReference type="OrthoDB" id="3401206at2"/>
<proteinExistence type="predicted"/>
<dbReference type="KEGG" id="aab:A4R43_12330"/>
<dbReference type="InterPro" id="IPR029082">
    <property type="entry name" value="Imm35"/>
</dbReference>
<dbReference type="Proteomes" id="UP000250434">
    <property type="component" value="Chromosome"/>
</dbReference>